<keyword evidence="2" id="KW-1185">Reference proteome</keyword>
<sequence>MASSSSSFSSSCNYEVLLSFRGEDTRETFTSHLFYGLCQRKVKTFIDEDLKRGDEISPTILNAIQGSKISIIIFSKDYATSKWCLDELVKILECKKLYGQIVIPVFYHVHPFEVRKQTGGYKKAFVEHEKHFKKMPKKVQKWRDSLTEASYLSGYESIKIRPEAKLVDLIVKDVVRKLDDTTISIDFKALIGINSQIERVKSLLCIGLQDFRIVGIWGLGGIGKTTLAEAIFKQVSSDFDGKCFMVNVREKSESGGGLEQLQKEVIFCLLGETLVLGGPNIPQYMKDRIQRMKVFIVLDDVNKFGQLEYLIGGFHQFGPGSRVIITTRDKQVLDKYSVNHVYKVEGLKYREALEHFCNFAFTQNYRPIDLIMLSMRLVKYARGNPLALKVLGSFLRPKSKEDWENALVNLKLISEPDIYNVLKISYDELSWTMKNIFLDIACFFEGYDKDYVKSIFEDLYSVHSALDVLVDKSLITISYYNKIEMHDLLQEMGREIIHQESTEKPGKRSRLWDHKDICHVLNKNKGTHSIKGIFLDLLKVKDINLDSRSFAKMTGLRMLKFYVPEHLNVSDTRSRVYLSEDLEYLSEELRYLYWHGYPCNTLPKDFNPENLIELCLPYSKVERLWEGKKEAHMLKYIDLHHSQYLTKIPDTLETPNLKKLNLVNCVKLPCLPSCIQNFNNLGILRLDGCNNLGCFPRNIHFRSPITIHLSGCFNLTEFPQISGKIIELFIGGTAIEEVPSSVESLTDLEILDLRYCTRLKILPTSICKLKSLYGLDLSHCSMLEIFPHILEKMECLSYIDLESTAIKELPSSIENVEGLEYLNLTNCSQIHSLPENLQKLKSLSVILGEKSAITQVPYFIRDLNKIISLQFSGCSGFVLPPLSGFSSLKELIIDYCDVKEIRQDIGCLSSLEYLNLEGNNFESLPTSIKQLSKLYRLILRNCNMLQSLPELPAGLDYLQATNCKRLQSLPELPSRLDELDASMLDKLFKQRGKGDFRYSNILEFNNCMKLNENTNNNVLADSQLRFQHMATTSLRKFYEHVDIDFPYGFNICLPGSRIPEWFSNQSLGSPITIQLSQLCCNRSFIGVALCVVIAFEDVFKPSVNFGVRCDFGFETKKFCWTYWLQHGPWRMPYVDNIIYDSDHVCLGFNPCFPDLDHHTSLSFDFHPTYGNDKVKVKYCGVCPVYAHPIETKPNTFTIKMVPPTEEECRKLHNDFPHEAGTSATAIGRSDEKEINIPQQPSSFLSQIFRCLGLDFSCLESCK</sequence>
<protein>
    <submittedName>
        <fullName evidence="1">Disease resistance protein (TIR-NBS-LRR class) family</fullName>
    </submittedName>
</protein>
<dbReference type="EMBL" id="CM051396">
    <property type="protein sequence ID" value="KAJ4723414.1"/>
    <property type="molecule type" value="Genomic_DNA"/>
</dbReference>
<comment type="caution">
    <text evidence="1">The sequence shown here is derived from an EMBL/GenBank/DDBJ whole genome shotgun (WGS) entry which is preliminary data.</text>
</comment>
<dbReference type="Proteomes" id="UP001164539">
    <property type="component" value="Chromosome 3"/>
</dbReference>
<evidence type="ECO:0000313" key="1">
    <source>
        <dbReference type="EMBL" id="KAJ4723414.1"/>
    </source>
</evidence>
<accession>A0ACC1YJ66</accession>
<evidence type="ECO:0000313" key="2">
    <source>
        <dbReference type="Proteomes" id="UP001164539"/>
    </source>
</evidence>
<name>A0ACC1YJ66_MELAZ</name>
<reference evidence="1 2" key="1">
    <citation type="journal article" date="2023" name="Science">
        <title>Complex scaffold remodeling in plant triterpene biosynthesis.</title>
        <authorList>
            <person name="De La Pena R."/>
            <person name="Hodgson H."/>
            <person name="Liu J.C."/>
            <person name="Stephenson M.J."/>
            <person name="Martin A.C."/>
            <person name="Owen C."/>
            <person name="Harkess A."/>
            <person name="Leebens-Mack J."/>
            <person name="Jimenez L.E."/>
            <person name="Osbourn A."/>
            <person name="Sattely E.S."/>
        </authorList>
    </citation>
    <scope>NUCLEOTIDE SEQUENCE [LARGE SCALE GENOMIC DNA]</scope>
    <source>
        <strain evidence="2">cv. JPN11</strain>
        <tissue evidence="1">Leaf</tissue>
    </source>
</reference>
<proteinExistence type="predicted"/>
<organism evidence="1 2">
    <name type="scientific">Melia azedarach</name>
    <name type="common">Chinaberry tree</name>
    <dbReference type="NCBI Taxonomy" id="155640"/>
    <lineage>
        <taxon>Eukaryota</taxon>
        <taxon>Viridiplantae</taxon>
        <taxon>Streptophyta</taxon>
        <taxon>Embryophyta</taxon>
        <taxon>Tracheophyta</taxon>
        <taxon>Spermatophyta</taxon>
        <taxon>Magnoliopsida</taxon>
        <taxon>eudicotyledons</taxon>
        <taxon>Gunneridae</taxon>
        <taxon>Pentapetalae</taxon>
        <taxon>rosids</taxon>
        <taxon>malvids</taxon>
        <taxon>Sapindales</taxon>
        <taxon>Meliaceae</taxon>
        <taxon>Melia</taxon>
    </lineage>
</organism>
<gene>
    <name evidence="1" type="ORF">OWV82_006792</name>
</gene>